<comment type="caution">
    <text evidence="11">The sequence shown here is derived from an EMBL/GenBank/DDBJ whole genome shotgun (WGS) entry which is preliminary data.</text>
</comment>
<proteinExistence type="inferred from homology"/>
<keyword evidence="3 10" id="KW-0716">Sensory transduction</keyword>
<dbReference type="Proteomes" id="UP000466442">
    <property type="component" value="Unassembled WGS sequence"/>
</dbReference>
<dbReference type="Pfam" id="PF02949">
    <property type="entry name" value="7tm_6"/>
    <property type="match status" value="1"/>
</dbReference>
<keyword evidence="12" id="KW-1185">Reference proteome</keyword>
<evidence type="ECO:0000256" key="10">
    <source>
        <dbReference type="RuleBase" id="RU351113"/>
    </source>
</evidence>
<dbReference type="AlphaFoldDB" id="A0A8S9XMA7"/>
<feature type="transmembrane region" description="Helical" evidence="10">
    <location>
        <begin position="327"/>
        <end position="351"/>
    </location>
</feature>
<dbReference type="OrthoDB" id="6618364at2759"/>
<feature type="transmembrane region" description="Helical" evidence="10">
    <location>
        <begin position="174"/>
        <end position="195"/>
    </location>
</feature>
<keyword evidence="7 10" id="KW-0472">Membrane</keyword>
<comment type="similarity">
    <text evidence="10">Belongs to the insect chemoreceptor superfamily. Heteromeric odorant receptor channel (TC 1.A.69) family.</text>
</comment>
<evidence type="ECO:0000256" key="5">
    <source>
        <dbReference type="ARBA" id="ARBA00022725"/>
    </source>
</evidence>
<sequence>MKSEQKSQRSINYSRYDEPFSQCLSSWHKAEAVKLLILLLQIQEYLLPQDHDGGILARPILRWRVGTGGVRADKMALMSIVVSLSIAVYAFYIVLFTITCSFATDDFVLWSELIHHTSLMYLGIFIRSVLILEAKEMIKLARDYLDGIYHYEEGYVDPIFQQLQDKSRKLQRKLFMLPLFIVLVTGIALGLKPLLDDVNEVEPHPKLLENGITYRSLIPIFYPFNNENTYQVLLMNGALLYFAFLVVVTVIAADLLFIRVSCRISLEIAILVESLNLIDKRAKRLYARKYGLNKKNESWPLYQDCIEECIKENVKHHQKIIIFYEQFSAVAAPAIGGGFFTCTIVLGLGMIVVNMDNVNISDIIAFVGTVFAEMMNAFMISWMSEKIGEQNYELYNAVYNLKWFKWRQSNKKLVITFLDGTRQPLFLIAFGMATINMEAFGSVVNTAYSFLNLVNASETLEEKK</sequence>
<dbReference type="GO" id="GO:0005886">
    <property type="term" value="C:plasma membrane"/>
    <property type="evidence" value="ECO:0007669"/>
    <property type="project" value="UniProtKB-SubCell"/>
</dbReference>
<evidence type="ECO:0000256" key="7">
    <source>
        <dbReference type="ARBA" id="ARBA00023136"/>
    </source>
</evidence>
<evidence type="ECO:0000256" key="8">
    <source>
        <dbReference type="ARBA" id="ARBA00023170"/>
    </source>
</evidence>
<evidence type="ECO:0000256" key="1">
    <source>
        <dbReference type="ARBA" id="ARBA00004651"/>
    </source>
</evidence>
<comment type="caution">
    <text evidence="10">Lacks conserved residue(s) required for the propagation of feature annotation.</text>
</comment>
<keyword evidence="4 10" id="KW-0812">Transmembrane</keyword>
<dbReference type="GO" id="GO:0004984">
    <property type="term" value="F:olfactory receptor activity"/>
    <property type="evidence" value="ECO:0007669"/>
    <property type="project" value="InterPro"/>
</dbReference>
<evidence type="ECO:0000256" key="9">
    <source>
        <dbReference type="ARBA" id="ARBA00023224"/>
    </source>
</evidence>
<evidence type="ECO:0000313" key="11">
    <source>
        <dbReference type="EMBL" id="KAF6210087.1"/>
    </source>
</evidence>
<evidence type="ECO:0000256" key="4">
    <source>
        <dbReference type="ARBA" id="ARBA00022692"/>
    </source>
</evidence>
<evidence type="ECO:0000256" key="2">
    <source>
        <dbReference type="ARBA" id="ARBA00022475"/>
    </source>
</evidence>
<feature type="transmembrane region" description="Helical" evidence="10">
    <location>
        <begin position="113"/>
        <end position="132"/>
    </location>
</feature>
<dbReference type="EMBL" id="WIXP02000006">
    <property type="protein sequence ID" value="KAF6210087.1"/>
    <property type="molecule type" value="Genomic_DNA"/>
</dbReference>
<evidence type="ECO:0000313" key="12">
    <source>
        <dbReference type="Proteomes" id="UP000466442"/>
    </source>
</evidence>
<dbReference type="InterPro" id="IPR004117">
    <property type="entry name" value="7tm6_olfct_rcpt"/>
</dbReference>
<feature type="transmembrane region" description="Helical" evidence="10">
    <location>
        <begin position="363"/>
        <end position="382"/>
    </location>
</feature>
<accession>A0A8S9XMA7</accession>
<keyword evidence="8 10" id="KW-0675">Receptor</keyword>
<keyword evidence="5 10" id="KW-0552">Olfaction</keyword>
<organism evidence="11 12">
    <name type="scientific">Apolygus lucorum</name>
    <name type="common">Small green plant bug</name>
    <name type="synonym">Lygocoris lucorum</name>
    <dbReference type="NCBI Taxonomy" id="248454"/>
    <lineage>
        <taxon>Eukaryota</taxon>
        <taxon>Metazoa</taxon>
        <taxon>Ecdysozoa</taxon>
        <taxon>Arthropoda</taxon>
        <taxon>Hexapoda</taxon>
        <taxon>Insecta</taxon>
        <taxon>Pterygota</taxon>
        <taxon>Neoptera</taxon>
        <taxon>Paraneoptera</taxon>
        <taxon>Hemiptera</taxon>
        <taxon>Heteroptera</taxon>
        <taxon>Panheteroptera</taxon>
        <taxon>Cimicomorpha</taxon>
        <taxon>Miridae</taxon>
        <taxon>Mirini</taxon>
        <taxon>Apolygus</taxon>
    </lineage>
</organism>
<protein>
    <recommendedName>
        <fullName evidence="10">Odorant receptor</fullName>
    </recommendedName>
</protein>
<keyword evidence="2" id="KW-1003">Cell membrane</keyword>
<dbReference type="GO" id="GO:0007165">
    <property type="term" value="P:signal transduction"/>
    <property type="evidence" value="ECO:0007669"/>
    <property type="project" value="UniProtKB-KW"/>
</dbReference>
<reference evidence="11" key="1">
    <citation type="journal article" date="2021" name="Mol. Ecol. Resour.">
        <title>Apolygus lucorum genome provides insights into omnivorousness and mesophyll feeding.</title>
        <authorList>
            <person name="Liu Y."/>
            <person name="Liu H."/>
            <person name="Wang H."/>
            <person name="Huang T."/>
            <person name="Liu B."/>
            <person name="Yang B."/>
            <person name="Yin L."/>
            <person name="Li B."/>
            <person name="Zhang Y."/>
            <person name="Zhang S."/>
            <person name="Jiang F."/>
            <person name="Zhang X."/>
            <person name="Ren Y."/>
            <person name="Wang B."/>
            <person name="Wang S."/>
            <person name="Lu Y."/>
            <person name="Wu K."/>
            <person name="Fan W."/>
            <person name="Wang G."/>
        </authorList>
    </citation>
    <scope>NUCLEOTIDE SEQUENCE</scope>
    <source>
        <strain evidence="11">12Hb</strain>
    </source>
</reference>
<evidence type="ECO:0000256" key="6">
    <source>
        <dbReference type="ARBA" id="ARBA00022989"/>
    </source>
</evidence>
<name>A0A8S9XMA7_APOLU</name>
<dbReference type="PANTHER" id="PTHR21137">
    <property type="entry name" value="ODORANT RECEPTOR"/>
    <property type="match status" value="1"/>
</dbReference>
<comment type="subcellular location">
    <subcellularLocation>
        <location evidence="1 10">Cell membrane</location>
        <topology evidence="1 10">Multi-pass membrane protein</topology>
    </subcellularLocation>
</comment>
<dbReference type="GO" id="GO:0005549">
    <property type="term" value="F:odorant binding"/>
    <property type="evidence" value="ECO:0007669"/>
    <property type="project" value="InterPro"/>
</dbReference>
<gene>
    <name evidence="11" type="ORF">GE061_015843</name>
</gene>
<keyword evidence="6 10" id="KW-1133">Transmembrane helix</keyword>
<feature type="transmembrane region" description="Helical" evidence="10">
    <location>
        <begin position="238"/>
        <end position="258"/>
    </location>
</feature>
<feature type="transmembrane region" description="Helical" evidence="10">
    <location>
        <begin position="76"/>
        <end position="98"/>
    </location>
</feature>
<evidence type="ECO:0000256" key="3">
    <source>
        <dbReference type="ARBA" id="ARBA00022606"/>
    </source>
</evidence>
<dbReference type="PANTHER" id="PTHR21137:SF35">
    <property type="entry name" value="ODORANT RECEPTOR 19A-RELATED"/>
    <property type="match status" value="1"/>
</dbReference>
<keyword evidence="9 10" id="KW-0807">Transducer</keyword>